<gene>
    <name evidence="4" type="ORF">Pla123a_25320</name>
</gene>
<dbReference type="OrthoDB" id="445083at2"/>
<evidence type="ECO:0000256" key="2">
    <source>
        <dbReference type="SAM" id="MobiDB-lite"/>
    </source>
</evidence>
<accession>A0A5C5YQ63</accession>
<proteinExistence type="predicted"/>
<keyword evidence="3" id="KW-0472">Membrane</keyword>
<dbReference type="Pfam" id="PF12576">
    <property type="entry name" value="DUF3754"/>
    <property type="match status" value="1"/>
</dbReference>
<dbReference type="PANTHER" id="PTHR16095">
    <property type="entry name" value="TRANSMEMBRANE PROTEIN 143 FAMILY MEMBER"/>
    <property type="match status" value="1"/>
</dbReference>
<sequence length="481" mass="53452">MEAMHQTLGQDPLGQPPAPCWRPERRFVPARAEDLADCLVRDAARFGVEKAQLRQTLDAIRAVIEQEGSYFHSELELAYTRFNPDCETLTFDGPAPATDPKAEQSAYDTLHRQLAYLLDKANFERLDDIKIAEVVERASTARIAVRIHPDRVERLELWVRGHGETRARRRTLRCPVRGKETTTPVFKRLAVIAQLKGDSDVLVKLFKDIPEHDVEALLPHAEAAMTLLDRLKLFGSGAGAAGAMAMKLAKIALALTMLSQILWIVLIGVVTIALRTFFGYKNAKTSRNWRRTQRLYFQNLGNNASALQLLISSVKQEEMKEAYLGYAFSLESAAHASVAADFKTTSSANPSPPRGERLGEGVSKKTAGVVLESSAGLGERIEDYLAEKLGVEIDFDLPDAVETLTRLDLWRQPGSGVVCAPRDALLRLEDHRREQRSSNYHAEAIRLFVGEEPPANAARPHFADQNGAVQRDAAQLDRKLS</sequence>
<name>A0A5C5YQ63_9BACT</name>
<dbReference type="EMBL" id="SJPO01000005">
    <property type="protein sequence ID" value="TWT77102.1"/>
    <property type="molecule type" value="Genomic_DNA"/>
</dbReference>
<evidence type="ECO:0000313" key="5">
    <source>
        <dbReference type="Proteomes" id="UP000318478"/>
    </source>
</evidence>
<keyword evidence="5" id="KW-1185">Reference proteome</keyword>
<evidence type="ECO:0000256" key="1">
    <source>
        <dbReference type="ARBA" id="ARBA00022553"/>
    </source>
</evidence>
<organism evidence="4 5">
    <name type="scientific">Posidoniimonas polymericola</name>
    <dbReference type="NCBI Taxonomy" id="2528002"/>
    <lineage>
        <taxon>Bacteria</taxon>
        <taxon>Pseudomonadati</taxon>
        <taxon>Planctomycetota</taxon>
        <taxon>Planctomycetia</taxon>
        <taxon>Pirellulales</taxon>
        <taxon>Lacipirellulaceae</taxon>
        <taxon>Posidoniimonas</taxon>
    </lineage>
</organism>
<dbReference type="Proteomes" id="UP000318478">
    <property type="component" value="Unassembled WGS sequence"/>
</dbReference>
<dbReference type="InterPro" id="IPR022227">
    <property type="entry name" value="DUF3754"/>
</dbReference>
<keyword evidence="3" id="KW-0812">Transmembrane</keyword>
<feature type="transmembrane region" description="Helical" evidence="3">
    <location>
        <begin position="261"/>
        <end position="280"/>
    </location>
</feature>
<feature type="region of interest" description="Disordered" evidence="2">
    <location>
        <begin position="455"/>
        <end position="481"/>
    </location>
</feature>
<keyword evidence="3" id="KW-1133">Transmembrane helix</keyword>
<protein>
    <recommendedName>
        <fullName evidence="6">DUF3754 domain-containing protein</fullName>
    </recommendedName>
</protein>
<evidence type="ECO:0008006" key="6">
    <source>
        <dbReference type="Google" id="ProtNLM"/>
    </source>
</evidence>
<comment type="caution">
    <text evidence="4">The sequence shown here is derived from an EMBL/GenBank/DDBJ whole genome shotgun (WGS) entry which is preliminary data.</text>
</comment>
<keyword evidence="1" id="KW-0597">Phosphoprotein</keyword>
<reference evidence="4 5" key="1">
    <citation type="submission" date="2019-02" db="EMBL/GenBank/DDBJ databases">
        <title>Deep-cultivation of Planctomycetes and their phenomic and genomic characterization uncovers novel biology.</title>
        <authorList>
            <person name="Wiegand S."/>
            <person name="Jogler M."/>
            <person name="Boedeker C."/>
            <person name="Pinto D."/>
            <person name="Vollmers J."/>
            <person name="Rivas-Marin E."/>
            <person name="Kohn T."/>
            <person name="Peeters S.H."/>
            <person name="Heuer A."/>
            <person name="Rast P."/>
            <person name="Oberbeckmann S."/>
            <person name="Bunk B."/>
            <person name="Jeske O."/>
            <person name="Meyerdierks A."/>
            <person name="Storesund J.E."/>
            <person name="Kallscheuer N."/>
            <person name="Luecker S."/>
            <person name="Lage O.M."/>
            <person name="Pohl T."/>
            <person name="Merkel B.J."/>
            <person name="Hornburger P."/>
            <person name="Mueller R.-W."/>
            <person name="Bruemmer F."/>
            <person name="Labrenz M."/>
            <person name="Spormann A.M."/>
            <person name="Op Den Camp H."/>
            <person name="Overmann J."/>
            <person name="Amann R."/>
            <person name="Jetten M.S.M."/>
            <person name="Mascher T."/>
            <person name="Medema M.H."/>
            <person name="Devos D.P."/>
            <person name="Kaster A.-K."/>
            <person name="Ovreas L."/>
            <person name="Rohde M."/>
            <person name="Galperin M.Y."/>
            <person name="Jogler C."/>
        </authorList>
    </citation>
    <scope>NUCLEOTIDE SEQUENCE [LARGE SCALE GENOMIC DNA]</scope>
    <source>
        <strain evidence="4 5">Pla123a</strain>
    </source>
</reference>
<dbReference type="AlphaFoldDB" id="A0A5C5YQ63"/>
<evidence type="ECO:0000313" key="4">
    <source>
        <dbReference type="EMBL" id="TWT77102.1"/>
    </source>
</evidence>
<dbReference type="PANTHER" id="PTHR16095:SF11">
    <property type="entry name" value="TRANSMEMBRANE PROTEIN 143"/>
    <property type="match status" value="1"/>
</dbReference>
<evidence type="ECO:0000256" key="3">
    <source>
        <dbReference type="SAM" id="Phobius"/>
    </source>
</evidence>